<dbReference type="EMBL" id="CP093365">
    <property type="protein sequence ID" value="UQS84084.1"/>
    <property type="molecule type" value="Genomic_DNA"/>
</dbReference>
<name>A0ABY4PEZ4_9LACO</name>
<evidence type="ECO:0000313" key="13">
    <source>
        <dbReference type="EMBL" id="UQS84084.1"/>
    </source>
</evidence>
<evidence type="ECO:0000256" key="9">
    <source>
        <dbReference type="ARBA" id="ARBA00046722"/>
    </source>
</evidence>
<keyword evidence="4" id="KW-1003">Cell membrane</keyword>
<dbReference type="PANTHER" id="PTHR43077">
    <property type="entry name" value="TRANSPORT PERMEASE YVFS-RELATED"/>
    <property type="match status" value="1"/>
</dbReference>
<protein>
    <recommendedName>
        <fullName evidence="3">Type VII secretion system accessory factor EsaA</fullName>
    </recommendedName>
</protein>
<gene>
    <name evidence="13" type="primary">esaA</name>
    <name evidence="13" type="ORF">MOO47_02720</name>
</gene>
<keyword evidence="10" id="KW-0175">Coiled coil</keyword>
<feature type="compositionally biased region" description="Polar residues" evidence="11">
    <location>
        <begin position="199"/>
        <end position="213"/>
    </location>
</feature>
<keyword evidence="7" id="KW-0843">Virulence</keyword>
<evidence type="ECO:0000256" key="11">
    <source>
        <dbReference type="SAM" id="MobiDB-lite"/>
    </source>
</evidence>
<feature type="transmembrane region" description="Helical" evidence="12">
    <location>
        <begin position="934"/>
        <end position="956"/>
    </location>
</feature>
<comment type="subunit">
    <text evidence="9">Homodimer. Interacts with EssB.</text>
</comment>
<feature type="compositionally biased region" description="Low complexity" evidence="11">
    <location>
        <begin position="188"/>
        <end position="198"/>
    </location>
</feature>
<evidence type="ECO:0000256" key="4">
    <source>
        <dbReference type="ARBA" id="ARBA00022475"/>
    </source>
</evidence>
<evidence type="ECO:0000313" key="14">
    <source>
        <dbReference type="Proteomes" id="UP000831947"/>
    </source>
</evidence>
<feature type="transmembrane region" description="Helical" evidence="12">
    <location>
        <begin position="906"/>
        <end position="927"/>
    </location>
</feature>
<dbReference type="Proteomes" id="UP000831947">
    <property type="component" value="Chromosome"/>
</dbReference>
<feature type="transmembrane region" description="Helical" evidence="12">
    <location>
        <begin position="875"/>
        <end position="894"/>
    </location>
</feature>
<comment type="similarity">
    <text evidence="2">Belongs to the EsaA family.</text>
</comment>
<feature type="coiled-coil region" evidence="10">
    <location>
        <begin position="690"/>
        <end position="743"/>
    </location>
</feature>
<evidence type="ECO:0000256" key="6">
    <source>
        <dbReference type="ARBA" id="ARBA00022989"/>
    </source>
</evidence>
<proteinExistence type="inferred from homology"/>
<keyword evidence="14" id="KW-1185">Reference proteome</keyword>
<keyword evidence="8 12" id="KW-0472">Membrane</keyword>
<dbReference type="InterPro" id="IPR023838">
    <property type="entry name" value="T7SS_EsaA"/>
</dbReference>
<feature type="transmembrane region" description="Helical" evidence="12">
    <location>
        <begin position="828"/>
        <end position="849"/>
    </location>
</feature>
<evidence type="ECO:0000256" key="1">
    <source>
        <dbReference type="ARBA" id="ARBA00004651"/>
    </source>
</evidence>
<accession>A0ABY4PEZ4</accession>
<keyword evidence="5 12" id="KW-0812">Transmembrane</keyword>
<dbReference type="NCBIfam" id="TIGR03929">
    <property type="entry name" value="T7_esaA_Nterm"/>
    <property type="match status" value="1"/>
</dbReference>
<organism evidence="13 14">
    <name type="scientific">Bombilactobacillus thymidiniphilus</name>
    <dbReference type="NCBI Taxonomy" id="2923363"/>
    <lineage>
        <taxon>Bacteria</taxon>
        <taxon>Bacillati</taxon>
        <taxon>Bacillota</taxon>
        <taxon>Bacilli</taxon>
        <taxon>Lactobacillales</taxon>
        <taxon>Lactobacillaceae</taxon>
        <taxon>Bombilactobacillus</taxon>
    </lineage>
</organism>
<evidence type="ECO:0000256" key="5">
    <source>
        <dbReference type="ARBA" id="ARBA00022692"/>
    </source>
</evidence>
<feature type="transmembrane region" description="Helical" evidence="12">
    <location>
        <begin position="988"/>
        <end position="1008"/>
    </location>
</feature>
<comment type="subcellular location">
    <subcellularLocation>
        <location evidence="1">Cell membrane</location>
        <topology evidence="1">Multi-pass membrane protein</topology>
    </subcellularLocation>
</comment>
<evidence type="ECO:0000256" key="2">
    <source>
        <dbReference type="ARBA" id="ARBA00008338"/>
    </source>
</evidence>
<evidence type="ECO:0000256" key="12">
    <source>
        <dbReference type="SAM" id="Phobius"/>
    </source>
</evidence>
<evidence type="ECO:0000256" key="10">
    <source>
        <dbReference type="SAM" id="Coils"/>
    </source>
</evidence>
<dbReference type="InterPro" id="IPR051328">
    <property type="entry name" value="T7SS_ABC-Transporter"/>
</dbReference>
<evidence type="ECO:0000256" key="7">
    <source>
        <dbReference type="ARBA" id="ARBA00023026"/>
    </source>
</evidence>
<dbReference type="PANTHER" id="PTHR43077:SF10">
    <property type="entry name" value="TRANSPORT PERMEASE PROTEIN"/>
    <property type="match status" value="1"/>
</dbReference>
<keyword evidence="6 12" id="KW-1133">Transmembrane helix</keyword>
<dbReference type="Gene3D" id="3.40.1710.10">
    <property type="entry name" value="abc type-2 transporter like domain"/>
    <property type="match status" value="1"/>
</dbReference>
<evidence type="ECO:0000256" key="8">
    <source>
        <dbReference type="ARBA" id="ARBA00023136"/>
    </source>
</evidence>
<feature type="region of interest" description="Disordered" evidence="11">
    <location>
        <begin position="187"/>
        <end position="213"/>
    </location>
</feature>
<reference evidence="13 14" key="1">
    <citation type="journal article" date="2022" name="Int. J. Syst. Evol. Microbiol.">
        <title>Apilactobacillus apisilvae sp. nov., Nicolia spurrieriana gen. nov. sp. nov., Bombilactobacillus folatiphilus sp. nov. and Bombilactobacillus thymidiniphilus sp. nov., four new lactic acid bacterial isolates from stingless bees Tetragonula carbonaria and Austroplebeia australis.</title>
        <authorList>
            <person name="Oliphant S.A."/>
            <person name="Watson-Haigh N.S."/>
            <person name="Sumby K.M."/>
            <person name="Gardner J."/>
            <person name="Groom S."/>
            <person name="Jiranek V."/>
        </authorList>
    </citation>
    <scope>NUCLEOTIDE SEQUENCE [LARGE SCALE GENOMIC DNA]</scope>
    <source>
        <strain evidence="13 14">SG4_A1</strain>
    </source>
</reference>
<sequence>MLLLGTVSLLVFGSKQKAKSTKDYQMTVALVNEDQGGTFNNQKYNFGTDFVNLLTKNDKINWFTVSRSVAERGIKHKNYDLIVVLPHNFSKKILQFQSPNFKQTDIIYKVRENKNTNLRLSVEKQTNTVLNTLNRRVTNLYFASILFNLHQAQDQMNKISASELQLQSGMKGDVNNPLSQLVKTLSSQNNNQTDDQQTPATGDDSSVSSILNSLGDLSQTPTDFSGATNALGELNSSLDQMVSQVDSAQQQTNNNVNQQLQSLAQSGNSIIQQNNFQTLNFLSAQQGSLDQLMSDDANYISLIQGDEVQTLMSQLLTDPFLNPDTQVDDLSDSLQNQKTDIANLQSNLTKKVSAANPDYATSQHLQNLVQQKLNMVITKLPPNYQEVVEQLAAAGYLSDAQVQSLRASEQWINYYFNSHPEVQNDPAANMVNAKLIIGPQLRITSHTQNISFQLPSYLKLDVQNLLSQLQNAGFTPDLNTQTGLITLQPTAQVASNAVITPQFVVDWSQFSLPAPTNWAVTLGDSAGQVDVQNYDLGNAVTDSQGERLQNVIGAIMSINQAGTLLDFLNGQDNNGQSIMDDVTTLSTHNNFSMSAAGHANNQLFKSLDDQTTALSDNIDDMQAANSSKKLLRLRISKLALSLQSIYQQGIDMYAKHSTMFNSQIDLNTDLLNPAPYQADFSDLQEQVANNQALASQVQTQLNENTQANQQQLSDYQNGVSESKNALQQALDNSKNLLSATQAAAGYVDSIQTNSSDILKNGKSLVNQANSLLHNWSILNDKNKKYSDNFADVMPNTKKDDNASRKIYNNMSAPLKMHNAGTIKNNSSIFPYFLTLANTVIALFAAYLIAELEKYKRPELAHKADDWLDDGKMHDYFMPVVLGLILVVGLAVAYLSYDSMAEHISLFYWMVTETIIQATLIVIVTLLIRKLNMAGVFVFFIFFIQYIFFTPAIGVYVSNQFWLSDALKWLSPFQRIEDQYTKLFEANSISIVFIAICAVILIVGVLINLKVKVRQDEVAQDL</sequence>
<evidence type="ECO:0000256" key="3">
    <source>
        <dbReference type="ARBA" id="ARBA00020819"/>
    </source>
</evidence>